<keyword evidence="4 5" id="KW-0157">Chromophore</keyword>
<evidence type="ECO:0000256" key="2">
    <source>
        <dbReference type="ARBA" id="ARBA00022630"/>
    </source>
</evidence>
<dbReference type="PROSITE" id="PS51645">
    <property type="entry name" value="PHR_CRY_ALPHA_BETA"/>
    <property type="match status" value="1"/>
</dbReference>
<evidence type="ECO:0000256" key="3">
    <source>
        <dbReference type="ARBA" id="ARBA00022827"/>
    </source>
</evidence>
<dbReference type="InterPro" id="IPR006050">
    <property type="entry name" value="DNA_photolyase_N"/>
</dbReference>
<evidence type="ECO:0000313" key="9">
    <source>
        <dbReference type="Proteomes" id="UP000832041"/>
    </source>
</evidence>
<comment type="cofactor">
    <cofactor evidence="1">
        <name>FAD</name>
        <dbReference type="ChEBI" id="CHEBI:57692"/>
    </cofactor>
</comment>
<dbReference type="Pfam" id="PF00875">
    <property type="entry name" value="DNA_photolyase"/>
    <property type="match status" value="1"/>
</dbReference>
<feature type="region of interest" description="Disordered" evidence="6">
    <location>
        <begin position="410"/>
        <end position="433"/>
    </location>
</feature>
<feature type="domain" description="Photolyase/cryptochrome alpha/beta" evidence="7">
    <location>
        <begin position="2"/>
        <end position="129"/>
    </location>
</feature>
<evidence type="ECO:0000256" key="6">
    <source>
        <dbReference type="SAM" id="MobiDB-lite"/>
    </source>
</evidence>
<dbReference type="Pfam" id="PF03441">
    <property type="entry name" value="FAD_binding_7"/>
    <property type="match status" value="1"/>
</dbReference>
<dbReference type="Proteomes" id="UP000832041">
    <property type="component" value="Chromosome"/>
</dbReference>
<dbReference type="InterPro" id="IPR014729">
    <property type="entry name" value="Rossmann-like_a/b/a_fold"/>
</dbReference>
<dbReference type="Gene3D" id="3.40.50.620">
    <property type="entry name" value="HUPs"/>
    <property type="match status" value="1"/>
</dbReference>
<dbReference type="InterPro" id="IPR002081">
    <property type="entry name" value="Cryptochrome/DNA_photolyase_1"/>
</dbReference>
<dbReference type="EMBL" id="CP051627">
    <property type="protein sequence ID" value="UPT23031.1"/>
    <property type="molecule type" value="Genomic_DNA"/>
</dbReference>
<keyword evidence="9" id="KW-1185">Reference proteome</keyword>
<organism evidence="8 9">
    <name type="scientific">Thermobifida alba</name>
    <name type="common">Thermomonospora alba</name>
    <dbReference type="NCBI Taxonomy" id="53522"/>
    <lineage>
        <taxon>Bacteria</taxon>
        <taxon>Bacillati</taxon>
        <taxon>Actinomycetota</taxon>
        <taxon>Actinomycetes</taxon>
        <taxon>Streptosporangiales</taxon>
        <taxon>Nocardiopsidaceae</taxon>
        <taxon>Thermobifida</taxon>
    </lineage>
</organism>
<comment type="similarity">
    <text evidence="5">Belongs to the DNA photolyase family.</text>
</comment>
<dbReference type="PANTHER" id="PTHR11455:SF9">
    <property type="entry name" value="CRYPTOCHROME CIRCADIAN CLOCK 5 ISOFORM X1"/>
    <property type="match status" value="1"/>
</dbReference>
<keyword evidence="3 5" id="KW-0274">FAD</keyword>
<gene>
    <name evidence="8" type="ORF">FOF52_20520</name>
</gene>
<name>A0ABY4L807_THEAE</name>
<dbReference type="PRINTS" id="PR00147">
    <property type="entry name" value="DNAPHOTLYASE"/>
</dbReference>
<evidence type="ECO:0000313" key="8">
    <source>
        <dbReference type="EMBL" id="UPT23031.1"/>
    </source>
</evidence>
<protein>
    <submittedName>
        <fullName evidence="8">Deoxyribodipyrimidine photo-lyase</fullName>
    </submittedName>
</protein>
<keyword evidence="2 5" id="KW-0285">Flavoprotein</keyword>
<evidence type="ECO:0000259" key="7">
    <source>
        <dbReference type="PROSITE" id="PS51645"/>
    </source>
</evidence>
<dbReference type="Gene3D" id="1.25.40.80">
    <property type="match status" value="1"/>
</dbReference>
<dbReference type="InterPro" id="IPR036134">
    <property type="entry name" value="Crypto/Photolyase_FAD-like_sf"/>
</dbReference>
<dbReference type="PANTHER" id="PTHR11455">
    <property type="entry name" value="CRYPTOCHROME"/>
    <property type="match status" value="1"/>
</dbReference>
<evidence type="ECO:0000256" key="5">
    <source>
        <dbReference type="RuleBase" id="RU004182"/>
    </source>
</evidence>
<feature type="compositionally biased region" description="Pro residues" evidence="6">
    <location>
        <begin position="418"/>
        <end position="433"/>
    </location>
</feature>
<dbReference type="SUPFAM" id="SSF52425">
    <property type="entry name" value="Cryptochrome/photolyase, N-terminal domain"/>
    <property type="match status" value="1"/>
</dbReference>
<dbReference type="InterPro" id="IPR018394">
    <property type="entry name" value="DNA_photolyase_1_CS_C"/>
</dbReference>
<dbReference type="InterPro" id="IPR005101">
    <property type="entry name" value="Cryptochr/Photolyase_FAD-bd"/>
</dbReference>
<dbReference type="SUPFAM" id="SSF48173">
    <property type="entry name" value="Cryptochrome/photolyase FAD-binding domain"/>
    <property type="match status" value="1"/>
</dbReference>
<dbReference type="InterPro" id="IPR036155">
    <property type="entry name" value="Crypto/Photolyase_N_sf"/>
</dbReference>
<dbReference type="PROSITE" id="PS00394">
    <property type="entry name" value="DNA_PHOTOLYASES_1_1"/>
    <property type="match status" value="1"/>
</dbReference>
<dbReference type="Gene3D" id="1.10.579.10">
    <property type="entry name" value="DNA Cyclobutane Dipyrimidine Photolyase, subunit A, domain 3"/>
    <property type="match status" value="1"/>
</dbReference>
<reference evidence="8 9" key="1">
    <citation type="submission" date="2020-04" db="EMBL/GenBank/DDBJ databases">
        <title>Thermobifida alba genome sequencing and assembly.</title>
        <authorList>
            <person name="Luzics S."/>
            <person name="Horvath B."/>
            <person name="Nagy I."/>
            <person name="Toth A."/>
            <person name="Nagy I."/>
            <person name="Kukolya J."/>
        </authorList>
    </citation>
    <scope>NUCLEOTIDE SEQUENCE [LARGE SCALE GENOMIC DNA]</scope>
    <source>
        <strain evidence="8 9">DSM 43795</strain>
    </source>
</reference>
<accession>A0ABY4L807</accession>
<evidence type="ECO:0000256" key="4">
    <source>
        <dbReference type="ARBA" id="ARBA00022991"/>
    </source>
</evidence>
<sequence length="433" mass="47274">MSTIVVLFTRDLRLSDHPALHAAVAEADRVVPLFVLDPALLRVSARNRIAYLVEALAELRTLLRERGGDLVVRRGDTAAETARVVAETAARAVHLSEDVGAVAVRRERRLSQAVGASGARLRTFPGVTVVPPGSLRPAHGDHYRVFTPYLRAWESARWRAPLPAPERIALPDALAPGPLPGPDLVRTGIGVLSPHRPRGGAGAARARLRAWLSAAAHARGRPGSSAAEEDSRLGCHLRFGCVSPLEAALLARDRPHGAAFLRRLALRDFHHQTARAFPRLNRVDCRPGPTRWRRDDSGFAAWCSGTTGVPIVDAGMRQLLREGYLPGRVRTIAAAYLTRVLRIHWKRGADHFHSLLVDGDVAVNYGNWQQVAGTGGVPRPAHRFDPLRQARRYDPDGVYVRRHVPELRGIAGGQVHDPPLPRPGGYPPPLSRP</sequence>
<dbReference type="RefSeq" id="WP_248591552.1">
    <property type="nucleotide sequence ID" value="NZ_BAABEB010000011.1"/>
</dbReference>
<evidence type="ECO:0000256" key="1">
    <source>
        <dbReference type="ARBA" id="ARBA00001974"/>
    </source>
</evidence>
<proteinExistence type="inferred from homology"/>